<dbReference type="AlphaFoldDB" id="A0A0K0FLZ5"/>
<proteinExistence type="predicted"/>
<name>A0A0K0FLZ5_STRVS</name>
<organism evidence="1 2">
    <name type="scientific">Strongyloides venezuelensis</name>
    <name type="common">Threadworm</name>
    <dbReference type="NCBI Taxonomy" id="75913"/>
    <lineage>
        <taxon>Eukaryota</taxon>
        <taxon>Metazoa</taxon>
        <taxon>Ecdysozoa</taxon>
        <taxon>Nematoda</taxon>
        <taxon>Chromadorea</taxon>
        <taxon>Rhabditida</taxon>
        <taxon>Tylenchina</taxon>
        <taxon>Panagrolaimomorpha</taxon>
        <taxon>Strongyloidoidea</taxon>
        <taxon>Strongyloididae</taxon>
        <taxon>Strongyloides</taxon>
    </lineage>
</organism>
<evidence type="ECO:0000313" key="2">
    <source>
        <dbReference type="WBParaSite" id="SVE_1002200.1"/>
    </source>
</evidence>
<reference evidence="1" key="1">
    <citation type="submission" date="2014-07" db="EMBL/GenBank/DDBJ databases">
        <authorList>
            <person name="Martin A.A"/>
            <person name="De Silva N."/>
        </authorList>
    </citation>
    <scope>NUCLEOTIDE SEQUENCE</scope>
</reference>
<sequence length="159" mass="17998">MKADPNNHHKANFSMDSPTIIINMSDPHHHHDRHYYSYRTSTTTLATTTTTERRFECTTPIQVSGNNNDVRITSTVSTTADGDTIAVVTCTVRDVNANNQNNQQNQAWMNENGYGWFTSGNGDQTMVRTYKCNHETGSWYIGDTPTDSVRFVRCADREI</sequence>
<protein>
    <submittedName>
        <fullName evidence="2">Ricin B-type lectin domain-containing protein</fullName>
    </submittedName>
</protein>
<accession>A0A0K0FLZ5</accession>
<reference evidence="2" key="2">
    <citation type="submission" date="2015-08" db="UniProtKB">
        <authorList>
            <consortium name="WormBaseParasite"/>
        </authorList>
    </citation>
    <scope>IDENTIFICATION</scope>
</reference>
<dbReference type="WBParaSite" id="SVE_1002200.1">
    <property type="protein sequence ID" value="SVE_1002200.1"/>
    <property type="gene ID" value="SVE_1002200"/>
</dbReference>
<evidence type="ECO:0000313" key="1">
    <source>
        <dbReference type="Proteomes" id="UP000035680"/>
    </source>
</evidence>
<dbReference type="Proteomes" id="UP000035680">
    <property type="component" value="Unassembled WGS sequence"/>
</dbReference>
<keyword evidence="1" id="KW-1185">Reference proteome</keyword>